<feature type="domain" description="PHD-type" evidence="5">
    <location>
        <begin position="5"/>
        <end position="68"/>
    </location>
</feature>
<sequence>MIQEERICNVCLSTKPPKIHKGSSDRTLNSDFIQCISCKEWIHDECMTPQDPGLNINTAQTCPNCSAMNPTVSKRKSSRATFSISYKALNDGGYSIYADIIEKLESKTYDLEVEIRLKNGIGISRQKIWSLMESYDFLRPIIIESSEGMDMKMPKSDITTKDISNSIDLVSSLFTF</sequence>
<gene>
    <name evidence="6" type="ORF">AYI68_g3375</name>
</gene>
<keyword evidence="7" id="KW-1185">Reference proteome</keyword>
<evidence type="ECO:0000256" key="4">
    <source>
        <dbReference type="PROSITE-ProRule" id="PRU00146"/>
    </source>
</evidence>
<comment type="caution">
    <text evidence="6">The sequence shown here is derived from an EMBL/GenBank/DDBJ whole genome shotgun (WGS) entry which is preliminary data.</text>
</comment>
<dbReference type="InterPro" id="IPR011011">
    <property type="entry name" value="Znf_FYVE_PHD"/>
</dbReference>
<dbReference type="Proteomes" id="UP000187455">
    <property type="component" value="Unassembled WGS sequence"/>
</dbReference>
<dbReference type="InterPro" id="IPR019787">
    <property type="entry name" value="Znf_PHD-finger"/>
</dbReference>
<protein>
    <submittedName>
        <fullName evidence="6">Histone lysine demethylase PHF8</fullName>
    </submittedName>
</protein>
<evidence type="ECO:0000256" key="1">
    <source>
        <dbReference type="ARBA" id="ARBA00022723"/>
    </source>
</evidence>
<organism evidence="6 7">
    <name type="scientific">Smittium mucronatum</name>
    <dbReference type="NCBI Taxonomy" id="133383"/>
    <lineage>
        <taxon>Eukaryota</taxon>
        <taxon>Fungi</taxon>
        <taxon>Fungi incertae sedis</taxon>
        <taxon>Zoopagomycota</taxon>
        <taxon>Kickxellomycotina</taxon>
        <taxon>Harpellomycetes</taxon>
        <taxon>Harpellales</taxon>
        <taxon>Legeriomycetaceae</taxon>
        <taxon>Smittium</taxon>
    </lineage>
</organism>
<dbReference type="EMBL" id="LSSL01001475">
    <property type="protein sequence ID" value="OLY82504.1"/>
    <property type="molecule type" value="Genomic_DNA"/>
</dbReference>
<name>A0A1R0H028_9FUNG</name>
<dbReference type="OrthoDB" id="5876800at2759"/>
<evidence type="ECO:0000259" key="5">
    <source>
        <dbReference type="PROSITE" id="PS50016"/>
    </source>
</evidence>
<keyword evidence="2 4" id="KW-0863">Zinc-finger</keyword>
<keyword evidence="3" id="KW-0862">Zinc</keyword>
<dbReference type="SUPFAM" id="SSF57903">
    <property type="entry name" value="FYVE/PHD zinc finger"/>
    <property type="match status" value="1"/>
</dbReference>
<evidence type="ECO:0000256" key="2">
    <source>
        <dbReference type="ARBA" id="ARBA00022771"/>
    </source>
</evidence>
<reference evidence="6 7" key="1">
    <citation type="journal article" date="2016" name="Mol. Biol. Evol.">
        <title>Genome-Wide Survey of Gut Fungi (Harpellales) Reveals the First Horizontally Transferred Ubiquitin Gene from a Mosquito Host.</title>
        <authorList>
            <person name="Wang Y."/>
            <person name="White M.M."/>
            <person name="Kvist S."/>
            <person name="Moncalvo J.M."/>
        </authorList>
    </citation>
    <scope>NUCLEOTIDE SEQUENCE [LARGE SCALE GENOMIC DNA]</scope>
    <source>
        <strain evidence="6 7">ALG-7-W6</strain>
    </source>
</reference>
<keyword evidence="6" id="KW-0808">Transferase</keyword>
<evidence type="ECO:0000313" key="6">
    <source>
        <dbReference type="EMBL" id="OLY82504.1"/>
    </source>
</evidence>
<dbReference type="InterPro" id="IPR001965">
    <property type="entry name" value="Znf_PHD"/>
</dbReference>
<accession>A0A1R0H028</accession>
<dbReference type="PROSITE" id="PS50016">
    <property type="entry name" value="ZF_PHD_2"/>
    <property type="match status" value="1"/>
</dbReference>
<dbReference type="Gene3D" id="2.60.120.650">
    <property type="entry name" value="Cupin"/>
    <property type="match status" value="1"/>
</dbReference>
<dbReference type="AlphaFoldDB" id="A0A1R0H028"/>
<keyword evidence="6" id="KW-0489">Methyltransferase</keyword>
<dbReference type="GO" id="GO:0008270">
    <property type="term" value="F:zinc ion binding"/>
    <property type="evidence" value="ECO:0007669"/>
    <property type="project" value="UniProtKB-KW"/>
</dbReference>
<evidence type="ECO:0000313" key="7">
    <source>
        <dbReference type="Proteomes" id="UP000187455"/>
    </source>
</evidence>
<dbReference type="GO" id="GO:0032259">
    <property type="term" value="P:methylation"/>
    <property type="evidence" value="ECO:0007669"/>
    <property type="project" value="UniProtKB-KW"/>
</dbReference>
<evidence type="ECO:0000256" key="3">
    <source>
        <dbReference type="ARBA" id="ARBA00022833"/>
    </source>
</evidence>
<dbReference type="STRING" id="133383.A0A1R0H028"/>
<proteinExistence type="predicted"/>
<dbReference type="SMART" id="SM00249">
    <property type="entry name" value="PHD"/>
    <property type="match status" value="1"/>
</dbReference>
<keyword evidence="1" id="KW-0479">Metal-binding</keyword>
<dbReference type="GO" id="GO:0008168">
    <property type="term" value="F:methyltransferase activity"/>
    <property type="evidence" value="ECO:0007669"/>
    <property type="project" value="UniProtKB-KW"/>
</dbReference>